<evidence type="ECO:0000313" key="2">
    <source>
        <dbReference type="EMBL" id="WAL60102.1"/>
    </source>
</evidence>
<dbReference type="EMBL" id="CP113797">
    <property type="protein sequence ID" value="WAL60102.1"/>
    <property type="molecule type" value="Genomic_DNA"/>
</dbReference>
<proteinExistence type="predicted"/>
<gene>
    <name evidence="2" type="ORF">OXH18_23505</name>
</gene>
<name>A0A9E8ZE08_9CYAN</name>
<feature type="compositionally biased region" description="Polar residues" evidence="1">
    <location>
        <begin position="71"/>
        <end position="80"/>
    </location>
</feature>
<protein>
    <submittedName>
        <fullName evidence="2">Uncharacterized protein</fullName>
    </submittedName>
</protein>
<dbReference type="AlphaFoldDB" id="A0A9E8ZE08"/>
<evidence type="ECO:0000313" key="3">
    <source>
        <dbReference type="Proteomes" id="UP001163152"/>
    </source>
</evidence>
<evidence type="ECO:0000256" key="1">
    <source>
        <dbReference type="SAM" id="MobiDB-lite"/>
    </source>
</evidence>
<dbReference type="KEGG" id="tsin:OXH18_23505"/>
<feature type="region of interest" description="Disordered" evidence="1">
    <location>
        <begin position="71"/>
        <end position="92"/>
    </location>
</feature>
<accession>A0A9E8ZE08</accession>
<organism evidence="2 3">
    <name type="scientific">Thermocoleostomius sinensis A174</name>
    <dbReference type="NCBI Taxonomy" id="2016057"/>
    <lineage>
        <taxon>Bacteria</taxon>
        <taxon>Bacillati</taxon>
        <taxon>Cyanobacteriota</taxon>
        <taxon>Cyanophyceae</taxon>
        <taxon>Oculatellales</taxon>
        <taxon>Oculatellaceae</taxon>
        <taxon>Thermocoleostomius</taxon>
    </lineage>
</organism>
<dbReference type="Proteomes" id="UP001163152">
    <property type="component" value="Chromosome"/>
</dbReference>
<sequence>MFTPTHFLVSRSRKTPVQLIPSASGFKILTEPEWQQGKEPAFEIRSRQGFFCQGVSVVGYRLEPIAVAVTPTHTTETNPEIQEASPLMPKSR</sequence>
<keyword evidence="3" id="KW-1185">Reference proteome</keyword>
<dbReference type="RefSeq" id="WP_268609950.1">
    <property type="nucleotide sequence ID" value="NZ_CP113797.1"/>
</dbReference>
<reference evidence="2" key="1">
    <citation type="submission" date="2022-12" db="EMBL/GenBank/DDBJ databases">
        <title>Polyphasic identification of a Novel Hot-Spring Cyanobacterium Ocullathermofonsia sinensis gen nov. sp. nov. and Genomic Insights on its Adaptations to the Thermal Habitat.</title>
        <authorList>
            <person name="Daroch M."/>
            <person name="Tang J."/>
            <person name="Jiang Y."/>
        </authorList>
    </citation>
    <scope>NUCLEOTIDE SEQUENCE</scope>
    <source>
        <strain evidence="2">PKUAC-SCTA174</strain>
    </source>
</reference>